<dbReference type="RefSeq" id="WP_092173233.1">
    <property type="nucleotide sequence ID" value="NZ_FNZH01000003.1"/>
</dbReference>
<name>A0A1H6XS71_9BACT</name>
<sequence length="649" mass="72077">MKKATHSVRFAALWLPLLVLLLQASCTSLQQKAQNQFSSGEYQMAISSYSRLLEKDPDNSEANLFIAESFRLSNRIENAASYYEKVSESDATFESAYYKGKSLKGKGEYDSAKVAFETAQTLTMDDQKIALAEKEIQNIEALSEVEPIWPNHELENYELLNTTGIDYAPVLSENYLYFTSSRGAGGLYPATGQGYTRLFRARAEGINVDVQNVQTLPEFQNETGLNQGAIAISPDGNTIIYARGNANAKNDLPEVSLFASYFRGGGFTEPIFMPVNGEPEYWNSTPAFSADGDTLYFASNRPGGLGGIDLYRSTRLANGDFGNVVNMGPPINTPGNELFPRPLPNGDFYFSSDGHPGYGKLDLFLAQKENGGVRVKNLGANINSIGDDFGIFFTDYPKEGYLTSNRPGGKGDDDIYYFKDMTPPPKVVNVLLNVVTKERLENGEEQVLPQTRVVLYDANNQTIDGNFSSQSGRLRFPLEPDKAYTMIASKTGYFSQSVPYSTIGKTPAPEELIQDVTNVTLDTTIVLEQLVLERAIILENIYYDLDKAEIRPDAAQELDKLVKILKDNPGIRIELSSHTDARASDTYNQDLSQRRAESAVEYIVSQGIDASRLEARGYGEQQLLIENAQTEEEHQVNRRTEFKVIEITE</sequence>
<dbReference type="InterPro" id="IPR006665">
    <property type="entry name" value="OmpA-like"/>
</dbReference>
<dbReference type="Gene3D" id="3.30.1330.60">
    <property type="entry name" value="OmpA-like domain"/>
    <property type="match status" value="1"/>
</dbReference>
<keyword evidence="4" id="KW-0802">TPR repeat</keyword>
<dbReference type="InterPro" id="IPR011990">
    <property type="entry name" value="TPR-like_helical_dom_sf"/>
</dbReference>
<dbReference type="InterPro" id="IPR006664">
    <property type="entry name" value="OMP_bac"/>
</dbReference>
<dbReference type="InterPro" id="IPR011042">
    <property type="entry name" value="6-blade_b-propeller_TolB-like"/>
</dbReference>
<dbReference type="SUPFAM" id="SSF82171">
    <property type="entry name" value="DPP6 N-terminal domain-like"/>
    <property type="match status" value="1"/>
</dbReference>
<keyword evidence="6" id="KW-0732">Signal</keyword>
<organism evidence="8 9">
    <name type="scientific">Cyclobacterium xiamenense</name>
    <dbReference type="NCBI Taxonomy" id="1297121"/>
    <lineage>
        <taxon>Bacteria</taxon>
        <taxon>Pseudomonadati</taxon>
        <taxon>Bacteroidota</taxon>
        <taxon>Cytophagia</taxon>
        <taxon>Cytophagales</taxon>
        <taxon>Cyclobacteriaceae</taxon>
        <taxon>Cyclobacterium</taxon>
    </lineage>
</organism>
<evidence type="ECO:0000256" key="1">
    <source>
        <dbReference type="ARBA" id="ARBA00004442"/>
    </source>
</evidence>
<dbReference type="GO" id="GO:0009279">
    <property type="term" value="C:cell outer membrane"/>
    <property type="evidence" value="ECO:0007669"/>
    <property type="project" value="UniProtKB-SubCell"/>
</dbReference>
<dbReference type="SUPFAM" id="SSF103088">
    <property type="entry name" value="OmpA-like"/>
    <property type="match status" value="1"/>
</dbReference>
<evidence type="ECO:0000256" key="6">
    <source>
        <dbReference type="SAM" id="SignalP"/>
    </source>
</evidence>
<keyword evidence="9" id="KW-1185">Reference proteome</keyword>
<comment type="subcellular location">
    <subcellularLocation>
        <location evidence="1">Cell outer membrane</location>
    </subcellularLocation>
</comment>
<dbReference type="Pfam" id="PF07676">
    <property type="entry name" value="PD40"/>
    <property type="match status" value="3"/>
</dbReference>
<dbReference type="Pfam" id="PF00691">
    <property type="entry name" value="OmpA"/>
    <property type="match status" value="1"/>
</dbReference>
<dbReference type="PANTHER" id="PTHR30329">
    <property type="entry name" value="STATOR ELEMENT OF FLAGELLAR MOTOR COMPLEX"/>
    <property type="match status" value="1"/>
</dbReference>
<dbReference type="Proteomes" id="UP000199403">
    <property type="component" value="Unassembled WGS sequence"/>
</dbReference>
<proteinExistence type="predicted"/>
<evidence type="ECO:0000259" key="7">
    <source>
        <dbReference type="PROSITE" id="PS51123"/>
    </source>
</evidence>
<dbReference type="AlphaFoldDB" id="A0A1H6XS71"/>
<dbReference type="CDD" id="cd07185">
    <property type="entry name" value="OmpA_C-like"/>
    <property type="match status" value="1"/>
</dbReference>
<evidence type="ECO:0000256" key="4">
    <source>
        <dbReference type="PROSITE-ProRule" id="PRU00339"/>
    </source>
</evidence>
<dbReference type="EMBL" id="FNZH01000003">
    <property type="protein sequence ID" value="SEJ30444.1"/>
    <property type="molecule type" value="Genomic_DNA"/>
</dbReference>
<dbReference type="PROSITE" id="PS51123">
    <property type="entry name" value="OMPA_2"/>
    <property type="match status" value="1"/>
</dbReference>
<dbReference type="SUPFAM" id="SSF48452">
    <property type="entry name" value="TPR-like"/>
    <property type="match status" value="1"/>
</dbReference>
<evidence type="ECO:0000256" key="3">
    <source>
        <dbReference type="ARBA" id="ARBA00023237"/>
    </source>
</evidence>
<feature type="chain" id="PRO_5011474047" evidence="6">
    <location>
        <begin position="25"/>
        <end position="649"/>
    </location>
</feature>
<feature type="repeat" description="TPR" evidence="4">
    <location>
        <begin position="26"/>
        <end position="59"/>
    </location>
</feature>
<dbReference type="PRINTS" id="PR01021">
    <property type="entry name" value="OMPADOMAIN"/>
</dbReference>
<dbReference type="InterPro" id="IPR036737">
    <property type="entry name" value="OmpA-like_sf"/>
</dbReference>
<dbReference type="STRING" id="1416801.SAMN05192553_103143"/>
<dbReference type="InterPro" id="IPR019734">
    <property type="entry name" value="TPR_rpt"/>
</dbReference>
<feature type="signal peptide" evidence="6">
    <location>
        <begin position="1"/>
        <end position="24"/>
    </location>
</feature>
<dbReference type="SMART" id="SM00028">
    <property type="entry name" value="TPR"/>
    <property type="match status" value="2"/>
</dbReference>
<reference evidence="9" key="1">
    <citation type="submission" date="2016-10" db="EMBL/GenBank/DDBJ databases">
        <authorList>
            <person name="Varghese N."/>
            <person name="Submissions S."/>
        </authorList>
    </citation>
    <scope>NUCLEOTIDE SEQUENCE [LARGE SCALE GENOMIC DNA]</scope>
    <source>
        <strain evidence="9">IBRC-M 10761</strain>
    </source>
</reference>
<keyword evidence="2 5" id="KW-0472">Membrane</keyword>
<evidence type="ECO:0000256" key="5">
    <source>
        <dbReference type="PROSITE-ProRule" id="PRU00473"/>
    </source>
</evidence>
<dbReference type="InterPro" id="IPR011659">
    <property type="entry name" value="WD40"/>
</dbReference>
<dbReference type="PROSITE" id="PS50005">
    <property type="entry name" value="TPR"/>
    <property type="match status" value="1"/>
</dbReference>
<dbReference type="OrthoDB" id="9809364at2"/>
<keyword evidence="3" id="KW-0998">Cell outer membrane</keyword>
<dbReference type="PANTHER" id="PTHR30329:SF21">
    <property type="entry name" value="LIPOPROTEIN YIAD-RELATED"/>
    <property type="match status" value="1"/>
</dbReference>
<dbReference type="InterPro" id="IPR050330">
    <property type="entry name" value="Bact_OuterMem_StrucFunc"/>
</dbReference>
<evidence type="ECO:0000313" key="9">
    <source>
        <dbReference type="Proteomes" id="UP000199403"/>
    </source>
</evidence>
<feature type="domain" description="OmpA-like" evidence="7">
    <location>
        <begin position="530"/>
        <end position="648"/>
    </location>
</feature>
<gene>
    <name evidence="8" type="ORF">SAMN05192553_103143</name>
</gene>
<evidence type="ECO:0000256" key="2">
    <source>
        <dbReference type="ARBA" id="ARBA00023136"/>
    </source>
</evidence>
<accession>A0A1H6XS71</accession>
<evidence type="ECO:0000313" key="8">
    <source>
        <dbReference type="EMBL" id="SEJ30444.1"/>
    </source>
</evidence>
<dbReference type="Gene3D" id="2.120.10.30">
    <property type="entry name" value="TolB, C-terminal domain"/>
    <property type="match status" value="1"/>
</dbReference>
<dbReference type="Gene3D" id="1.25.40.10">
    <property type="entry name" value="Tetratricopeptide repeat domain"/>
    <property type="match status" value="1"/>
</dbReference>
<protein>
    <submittedName>
        <fullName evidence="8">Outer membrane protein OmpA</fullName>
    </submittedName>
</protein>